<comment type="similarity">
    <text evidence="5">Belongs to the QueA family.</text>
</comment>
<comment type="subunit">
    <text evidence="5">Monomer.</text>
</comment>
<dbReference type="SUPFAM" id="SSF111337">
    <property type="entry name" value="QueA-like"/>
    <property type="match status" value="1"/>
</dbReference>
<dbReference type="EC" id="2.4.99.17" evidence="5"/>
<organism evidence="6 7">
    <name type="scientific">Spectribacter hydrogenoxidans</name>
    <dbReference type="NCBI Taxonomy" id="3075608"/>
    <lineage>
        <taxon>Bacteria</taxon>
        <taxon>Pseudomonadati</taxon>
        <taxon>Pseudomonadota</taxon>
        <taxon>Gammaproteobacteria</taxon>
        <taxon>Salinisphaerales</taxon>
        <taxon>Salinisphaeraceae</taxon>
        <taxon>Spectribacter</taxon>
    </lineage>
</organism>
<evidence type="ECO:0000256" key="1">
    <source>
        <dbReference type="ARBA" id="ARBA00022490"/>
    </source>
</evidence>
<keyword evidence="3 5" id="KW-0949">S-adenosyl-L-methionine</keyword>
<comment type="subcellular location">
    <subcellularLocation>
        <location evidence="5">Cytoplasm</location>
    </subcellularLocation>
</comment>
<keyword evidence="6" id="KW-0328">Glycosyltransferase</keyword>
<dbReference type="NCBIfam" id="TIGR00113">
    <property type="entry name" value="queA"/>
    <property type="match status" value="1"/>
</dbReference>
<proteinExistence type="inferred from homology"/>
<dbReference type="InterPro" id="IPR003699">
    <property type="entry name" value="QueA"/>
</dbReference>
<dbReference type="Gene3D" id="3.40.1780.10">
    <property type="entry name" value="QueA-like"/>
    <property type="match status" value="1"/>
</dbReference>
<dbReference type="InterPro" id="IPR042118">
    <property type="entry name" value="QueA_dom1"/>
</dbReference>
<dbReference type="PANTHER" id="PTHR30307:SF0">
    <property type="entry name" value="S-ADENOSYLMETHIONINE:TRNA RIBOSYLTRANSFERASE-ISOMERASE"/>
    <property type="match status" value="1"/>
</dbReference>
<evidence type="ECO:0000313" key="6">
    <source>
        <dbReference type="EMBL" id="MDT0633743.1"/>
    </source>
</evidence>
<evidence type="ECO:0000256" key="5">
    <source>
        <dbReference type="HAMAP-Rule" id="MF_00113"/>
    </source>
</evidence>
<evidence type="ECO:0000256" key="2">
    <source>
        <dbReference type="ARBA" id="ARBA00022679"/>
    </source>
</evidence>
<dbReference type="RefSeq" id="WP_311651463.1">
    <property type="nucleotide sequence ID" value="NZ_JAVRIB010000002.1"/>
</dbReference>
<comment type="caution">
    <text evidence="6">The sequence shown here is derived from an EMBL/GenBank/DDBJ whole genome shotgun (WGS) entry which is preliminary data.</text>
</comment>
<evidence type="ECO:0000313" key="7">
    <source>
        <dbReference type="Proteomes" id="UP001251857"/>
    </source>
</evidence>
<dbReference type="Gene3D" id="2.40.10.240">
    <property type="entry name" value="QueA-like"/>
    <property type="match status" value="1"/>
</dbReference>
<keyword evidence="6" id="KW-0560">Oxidoreductase</keyword>
<name>A0ABU3BWT0_9GAMM</name>
<dbReference type="EMBL" id="JAVRIB010000002">
    <property type="protein sequence ID" value="MDT0633743.1"/>
    <property type="molecule type" value="Genomic_DNA"/>
</dbReference>
<protein>
    <recommendedName>
        <fullName evidence="5">S-adenosylmethionine:tRNA ribosyltransferase-isomerase</fullName>
        <ecNumber evidence="5">2.4.99.17</ecNumber>
    </recommendedName>
    <alternativeName>
        <fullName evidence="5">Queuosine biosynthesis protein QueA</fullName>
    </alternativeName>
</protein>
<evidence type="ECO:0000256" key="3">
    <source>
        <dbReference type="ARBA" id="ARBA00022691"/>
    </source>
</evidence>
<dbReference type="PANTHER" id="PTHR30307">
    <property type="entry name" value="S-ADENOSYLMETHIONINE:TRNA RIBOSYLTRANSFERASE-ISOMERASE"/>
    <property type="match status" value="1"/>
</dbReference>
<keyword evidence="1 5" id="KW-0963">Cytoplasm</keyword>
<keyword evidence="2 5" id="KW-0808">Transferase</keyword>
<keyword evidence="7" id="KW-1185">Reference proteome</keyword>
<dbReference type="InterPro" id="IPR036100">
    <property type="entry name" value="QueA_sf"/>
</dbReference>
<dbReference type="Pfam" id="PF02547">
    <property type="entry name" value="Queuosine_synth"/>
    <property type="match status" value="1"/>
</dbReference>
<dbReference type="GO" id="GO:0051075">
    <property type="term" value="F:S-adenosylmethionine:tRNA ribosyltransferase-isomerase activity"/>
    <property type="evidence" value="ECO:0007669"/>
    <property type="project" value="UniProtKB-EC"/>
</dbReference>
<gene>
    <name evidence="5 6" type="primary">queA</name>
    <name evidence="6" type="ORF">RM532_02090</name>
</gene>
<comment type="catalytic activity">
    <reaction evidence="5">
        <text>7-aminomethyl-7-carbaguanosine(34) in tRNA + S-adenosyl-L-methionine = epoxyqueuosine(34) in tRNA + adenine + L-methionine + 2 H(+)</text>
        <dbReference type="Rhea" id="RHEA:32155"/>
        <dbReference type="Rhea" id="RHEA-COMP:10342"/>
        <dbReference type="Rhea" id="RHEA-COMP:18582"/>
        <dbReference type="ChEBI" id="CHEBI:15378"/>
        <dbReference type="ChEBI" id="CHEBI:16708"/>
        <dbReference type="ChEBI" id="CHEBI:57844"/>
        <dbReference type="ChEBI" id="CHEBI:59789"/>
        <dbReference type="ChEBI" id="CHEBI:82833"/>
        <dbReference type="ChEBI" id="CHEBI:194443"/>
        <dbReference type="EC" id="2.4.99.17"/>
    </reaction>
</comment>
<reference evidence="6 7" key="1">
    <citation type="submission" date="2023-09" db="EMBL/GenBank/DDBJ databases">
        <authorList>
            <person name="Rey-Velasco X."/>
        </authorList>
    </citation>
    <scope>NUCLEOTIDE SEQUENCE [LARGE SCALE GENOMIC DNA]</scope>
    <source>
        <strain evidence="6 7">W335</strain>
    </source>
</reference>
<keyword evidence="4 5" id="KW-0671">Queuosine biosynthesis</keyword>
<accession>A0ABU3BWT0</accession>
<dbReference type="NCBIfam" id="NF001140">
    <property type="entry name" value="PRK00147.1"/>
    <property type="match status" value="1"/>
</dbReference>
<comment type="pathway">
    <text evidence="5">tRNA modification; tRNA-queuosine biosynthesis.</text>
</comment>
<evidence type="ECO:0000256" key="4">
    <source>
        <dbReference type="ARBA" id="ARBA00022785"/>
    </source>
</evidence>
<sequence>MRRSDFHYELPEACIAQHPPARRGDSRLLHLDRGTGRCADQHITDLPALLAPGDLLVLNDTRVIPARLHGRKASGGVAEILVERVLDSQRFSAKVRASKPPRPGTELIVGGHRIEVSGRDGELFLLHLPEGDLDGLLIEHGHIPLPPYIRRPDEHADRERYQTVWAREPGAVAAPTAGLHFDDALLDRIRDRGVAIDHLTLHVGAGTYQRVRTQDLSQHQLHAERVMVGAGLCERINATRSAGGRVVAVGTTVVRSLEAAAAEGELAPFAGETRLFIKPGHRFRVVDALLTNFHEPESTLLMLVCAFAGREPVLDAYRHAVDNGYRFLSYGDAMWLA</sequence>
<dbReference type="Proteomes" id="UP001251857">
    <property type="component" value="Unassembled WGS sequence"/>
</dbReference>
<dbReference type="InterPro" id="IPR042119">
    <property type="entry name" value="QueA_dom2"/>
</dbReference>
<dbReference type="HAMAP" id="MF_00113">
    <property type="entry name" value="QueA"/>
    <property type="match status" value="1"/>
</dbReference>
<comment type="function">
    <text evidence="5">Transfers and isomerizes the ribose moiety from AdoMet to the 7-aminomethyl group of 7-deazaguanine (preQ1-tRNA) to give epoxyqueuosine (oQ-tRNA).</text>
</comment>
<dbReference type="GO" id="GO:0016491">
    <property type="term" value="F:oxidoreductase activity"/>
    <property type="evidence" value="ECO:0007669"/>
    <property type="project" value="UniProtKB-KW"/>
</dbReference>